<dbReference type="Pfam" id="PF07110">
    <property type="entry name" value="EthD"/>
    <property type="match status" value="1"/>
</dbReference>
<sequence length="155" mass="18202">MSNLPEIPARPLGNPDGQLLCLTICGYRRPGMSEEDYRHHMTQVSAPMTQDLMVKYGVKRWTMIHNPIETRNLMSRLFDHQMANVADFDCFSQVVFESVDDYKRMKDDPWYKKHLVNDHEKFADTKRSMMTIGWVTEFIRDGRVINQNGTRTDEN</sequence>
<protein>
    <recommendedName>
        <fullName evidence="2">EthD domain-containing protein</fullName>
    </recommendedName>
</protein>
<dbReference type="SUPFAM" id="SSF54909">
    <property type="entry name" value="Dimeric alpha+beta barrel"/>
    <property type="match status" value="1"/>
</dbReference>
<feature type="domain" description="EthD" evidence="2">
    <location>
        <begin position="29"/>
        <end position="125"/>
    </location>
</feature>
<proteinExistence type="inferred from homology"/>
<evidence type="ECO:0000256" key="1">
    <source>
        <dbReference type="ARBA" id="ARBA00005986"/>
    </source>
</evidence>
<dbReference type="OrthoDB" id="3454835at2759"/>
<comment type="similarity">
    <text evidence="1">Belongs to the tpcK family.</text>
</comment>
<keyword evidence="4" id="KW-1185">Reference proteome</keyword>
<accession>A0A194VYS7</accession>
<dbReference type="InterPro" id="IPR011008">
    <property type="entry name" value="Dimeric_a/b-barrel"/>
</dbReference>
<organism evidence="3 4">
    <name type="scientific">Cytospora mali</name>
    <name type="common">Apple Valsa canker fungus</name>
    <name type="synonym">Valsa mali</name>
    <dbReference type="NCBI Taxonomy" id="578113"/>
    <lineage>
        <taxon>Eukaryota</taxon>
        <taxon>Fungi</taxon>
        <taxon>Dikarya</taxon>
        <taxon>Ascomycota</taxon>
        <taxon>Pezizomycotina</taxon>
        <taxon>Sordariomycetes</taxon>
        <taxon>Sordariomycetidae</taxon>
        <taxon>Diaporthales</taxon>
        <taxon>Cytosporaceae</taxon>
        <taxon>Cytospora</taxon>
    </lineage>
</organism>
<evidence type="ECO:0000313" key="4">
    <source>
        <dbReference type="Proteomes" id="UP000078559"/>
    </source>
</evidence>
<gene>
    <name evidence="3" type="ORF">VM1G_03761</name>
</gene>
<evidence type="ECO:0000259" key="2">
    <source>
        <dbReference type="Pfam" id="PF07110"/>
    </source>
</evidence>
<dbReference type="Proteomes" id="UP000078559">
    <property type="component" value="Chromosome 4"/>
</dbReference>
<dbReference type="Gene3D" id="3.30.70.100">
    <property type="match status" value="1"/>
</dbReference>
<dbReference type="EMBL" id="CM003101">
    <property type="protein sequence ID" value="KUI69023.1"/>
    <property type="molecule type" value="Genomic_DNA"/>
</dbReference>
<dbReference type="GO" id="GO:0016491">
    <property type="term" value="F:oxidoreductase activity"/>
    <property type="evidence" value="ECO:0007669"/>
    <property type="project" value="InterPro"/>
</dbReference>
<dbReference type="AlphaFoldDB" id="A0A194VYS7"/>
<evidence type="ECO:0000313" key="3">
    <source>
        <dbReference type="EMBL" id="KUI69023.1"/>
    </source>
</evidence>
<name>A0A194VYS7_CYTMA</name>
<reference evidence="3" key="1">
    <citation type="submission" date="2014-12" db="EMBL/GenBank/DDBJ databases">
        <title>Genome Sequence of Valsa Canker Pathogens Uncovers a Specific Adaption of Colonization on Woody Bark.</title>
        <authorList>
            <person name="Yin Z."/>
            <person name="Liu H."/>
            <person name="Gao X."/>
            <person name="Li Z."/>
            <person name="Song N."/>
            <person name="Ke X."/>
            <person name="Dai Q."/>
            <person name="Wu Y."/>
            <person name="Sun Y."/>
            <person name="Xu J.-R."/>
            <person name="Kang Z.K."/>
            <person name="Wang L."/>
            <person name="Huang L."/>
        </authorList>
    </citation>
    <scope>NUCLEOTIDE SEQUENCE [LARGE SCALE GENOMIC DNA]</scope>
    <source>
        <strain evidence="3">03-8</strain>
    </source>
</reference>
<dbReference type="InterPro" id="IPR009799">
    <property type="entry name" value="EthD_dom"/>
</dbReference>